<protein>
    <submittedName>
        <fullName evidence="1">Uncharacterized protein</fullName>
    </submittedName>
</protein>
<organism evidence="1 2">
    <name type="scientific">Mycoplasmopsis pullorum</name>
    <dbReference type="NCBI Taxonomy" id="48003"/>
    <lineage>
        <taxon>Bacteria</taxon>
        <taxon>Bacillati</taxon>
        <taxon>Mycoplasmatota</taxon>
        <taxon>Mycoplasmoidales</taxon>
        <taxon>Metamycoplasmataceae</taxon>
        <taxon>Mycoplasmopsis</taxon>
    </lineage>
</organism>
<dbReference type="EMBL" id="CP017813">
    <property type="protein sequence ID" value="APJ38664.1"/>
    <property type="molecule type" value="Genomic_DNA"/>
</dbReference>
<keyword evidence="2" id="KW-1185">Reference proteome</keyword>
<dbReference type="KEGG" id="mpul:BLA55_03320"/>
<dbReference type="STRING" id="48003.BLA55_03320"/>
<dbReference type="Proteomes" id="UP000184322">
    <property type="component" value="Chromosome"/>
</dbReference>
<sequence>MMTLREVSYSFQDLSIKLYDTKITLKKLSYLTYFYVKSYVLDYDLWPFPVAMKMNVDDFVITKLKSFYGLDNARRFKIKDPIEMKRVYSIFEEYGLWTEEALLEEIRREPWYTKISHLKSTNGLYYHVSKFDIKNALESQSTPEEIVPLYFIDDDEYTY</sequence>
<dbReference type="AlphaFoldDB" id="A0A1L4FSU4"/>
<evidence type="ECO:0000313" key="1">
    <source>
        <dbReference type="EMBL" id="APJ38664.1"/>
    </source>
</evidence>
<accession>A0A1L4FSU4</accession>
<dbReference type="RefSeq" id="WP_073372669.1">
    <property type="nucleotide sequence ID" value="NZ_CP017813.1"/>
</dbReference>
<gene>
    <name evidence="1" type="ORF">BLA55_03320</name>
</gene>
<name>A0A1L4FSU4_9BACT</name>
<proteinExistence type="predicted"/>
<reference evidence="2" key="1">
    <citation type="submission" date="2016-10" db="EMBL/GenBank/DDBJ databases">
        <authorList>
            <person name="Beylefeld A."/>
            <person name="Abolnik C."/>
        </authorList>
    </citation>
    <scope>NUCLEOTIDE SEQUENCE [LARGE SCALE GENOMIC DNA]</scope>
    <source>
        <strain evidence="2">B359_6</strain>
    </source>
</reference>
<evidence type="ECO:0000313" key="2">
    <source>
        <dbReference type="Proteomes" id="UP000184322"/>
    </source>
</evidence>